<keyword evidence="1" id="KW-0479">Metal-binding</keyword>
<name>A0A061B5U9_CYBFA</name>
<keyword evidence="3" id="KW-0862">Zinc</keyword>
<dbReference type="PROSITE" id="PS01359">
    <property type="entry name" value="ZF_PHD_1"/>
    <property type="match status" value="1"/>
</dbReference>
<proteinExistence type="predicted"/>
<dbReference type="SMART" id="SM00249">
    <property type="entry name" value="PHD"/>
    <property type="match status" value="1"/>
</dbReference>
<dbReference type="InterPro" id="IPR001965">
    <property type="entry name" value="Znf_PHD"/>
</dbReference>
<dbReference type="GO" id="GO:0070210">
    <property type="term" value="C:Rpd3L-Expanded complex"/>
    <property type="evidence" value="ECO:0007669"/>
    <property type="project" value="TreeGrafter"/>
</dbReference>
<dbReference type="GO" id="GO:0008270">
    <property type="term" value="F:zinc ion binding"/>
    <property type="evidence" value="ECO:0007669"/>
    <property type="project" value="UniProtKB-KW"/>
</dbReference>
<gene>
    <name evidence="7" type="ORF">CYFA0S_17e01904g</name>
</gene>
<dbReference type="Pfam" id="PF20826">
    <property type="entry name" value="PHD_5"/>
    <property type="match status" value="1"/>
</dbReference>
<feature type="domain" description="PHD-type" evidence="6">
    <location>
        <begin position="57"/>
        <end position="107"/>
    </location>
</feature>
<feature type="compositionally biased region" description="Low complexity" evidence="5">
    <location>
        <begin position="262"/>
        <end position="275"/>
    </location>
</feature>
<dbReference type="InterPro" id="IPR019787">
    <property type="entry name" value="Znf_PHD-finger"/>
</dbReference>
<dbReference type="InterPro" id="IPR013083">
    <property type="entry name" value="Znf_RING/FYVE/PHD"/>
</dbReference>
<accession>A0A061B5U9</accession>
<dbReference type="PANTHER" id="PTHR47793:SF1">
    <property type="entry name" value="HISTONE DEACETYLASE COMPLEX SUBUNIT CTI6"/>
    <property type="match status" value="1"/>
</dbReference>
<dbReference type="SUPFAM" id="SSF57903">
    <property type="entry name" value="FYVE/PHD zinc finger"/>
    <property type="match status" value="1"/>
</dbReference>
<dbReference type="GO" id="GO:0061186">
    <property type="term" value="P:negative regulation of silent mating-type cassette heterochromatin formation"/>
    <property type="evidence" value="ECO:0007669"/>
    <property type="project" value="TreeGrafter"/>
</dbReference>
<evidence type="ECO:0000259" key="6">
    <source>
        <dbReference type="PROSITE" id="PS50016"/>
    </source>
</evidence>
<dbReference type="GO" id="GO:0061188">
    <property type="term" value="P:negative regulation of rDNA heterochromatin formation"/>
    <property type="evidence" value="ECO:0007669"/>
    <property type="project" value="TreeGrafter"/>
</dbReference>
<dbReference type="AlphaFoldDB" id="A0A061B5U9"/>
<dbReference type="VEuPathDB" id="FungiDB:BON22_3862"/>
<dbReference type="InterPro" id="IPR019786">
    <property type="entry name" value="Zinc_finger_PHD-type_CS"/>
</dbReference>
<evidence type="ECO:0000256" key="5">
    <source>
        <dbReference type="SAM" id="MobiDB-lite"/>
    </source>
</evidence>
<dbReference type="InterPro" id="IPR053051">
    <property type="entry name" value="HDAC_complex_subunit"/>
</dbReference>
<evidence type="ECO:0000256" key="2">
    <source>
        <dbReference type="ARBA" id="ARBA00022771"/>
    </source>
</evidence>
<feature type="compositionally biased region" description="Basic and acidic residues" evidence="5">
    <location>
        <begin position="245"/>
        <end position="259"/>
    </location>
</feature>
<dbReference type="InterPro" id="IPR011011">
    <property type="entry name" value="Znf_FYVE_PHD"/>
</dbReference>
<protein>
    <submittedName>
        <fullName evidence="7">CYFA0S17e01904g1_1</fullName>
    </submittedName>
</protein>
<feature type="region of interest" description="Disordered" evidence="5">
    <location>
        <begin position="123"/>
        <end position="317"/>
    </location>
</feature>
<dbReference type="PhylomeDB" id="A0A061B5U9"/>
<dbReference type="PANTHER" id="PTHR47793">
    <property type="entry name" value="HISTONE DEACETYLASE COMPLEX SUBUNIT CTI6"/>
    <property type="match status" value="1"/>
</dbReference>
<dbReference type="Gene3D" id="3.30.40.10">
    <property type="entry name" value="Zinc/RING finger domain, C3HC4 (zinc finger)"/>
    <property type="match status" value="1"/>
</dbReference>
<keyword evidence="2 4" id="KW-0863">Zinc-finger</keyword>
<feature type="region of interest" description="Disordered" evidence="5">
    <location>
        <begin position="1"/>
        <end position="58"/>
    </location>
</feature>
<dbReference type="EMBL" id="LK052902">
    <property type="protein sequence ID" value="CDR45336.1"/>
    <property type="molecule type" value="Genomic_DNA"/>
</dbReference>
<feature type="compositionally biased region" description="Basic residues" evidence="5">
    <location>
        <begin position="276"/>
        <end position="286"/>
    </location>
</feature>
<feature type="compositionally biased region" description="Acidic residues" evidence="5">
    <location>
        <begin position="28"/>
        <end position="56"/>
    </location>
</feature>
<dbReference type="GO" id="GO:0033698">
    <property type="term" value="C:Rpd3L complex"/>
    <property type="evidence" value="ECO:0007669"/>
    <property type="project" value="TreeGrafter"/>
</dbReference>
<evidence type="ECO:0000256" key="4">
    <source>
        <dbReference type="PROSITE-ProRule" id="PRU00146"/>
    </source>
</evidence>
<sequence>MPPLRNTRASDSRSSRRQTKSSSRFSDNSEEPDSQGIEEDVDVDIEDDEEDDEEEAETRCICRKMDPPDADGLFIQCEKCSVWQHGFCVSIKDNVPEKYWCERCRPELHSIIVRNGEKISRYLPVQPKEKKPTRRGAKNAHVDEDTESATSKKQRRERATQESRYEAMIQRVMEESKKDAHSDSKSEDDDKPPPSSTSNSRGSRSRRRRNDDEEEEVEPKQESQDHDDDESMNDADTVKSTNSFKEPRVTKLKLKKDSAENDTSASDTQSTAASKSKPKKQKRTKGSNRSPQKEKDSGIDFNKPTKPRLPQQRTTINEMRRRVSAILEFIGRTQVDIAAEQGDKDELTKYVDDEESKKRIESLFDSYTGSLEQMDALTRKLLVWESKFGKYGDK</sequence>
<reference evidence="7" key="1">
    <citation type="journal article" date="2014" name="Genome Announc.">
        <title>Genome sequence of the yeast Cyberlindnera fabianii (Hansenula fabianii).</title>
        <authorList>
            <person name="Freel K.C."/>
            <person name="Sarilar V."/>
            <person name="Neuveglise C."/>
            <person name="Devillers H."/>
            <person name="Friedrich A."/>
            <person name="Schacherer J."/>
        </authorList>
    </citation>
    <scope>NUCLEOTIDE SEQUENCE</scope>
    <source>
        <strain evidence="7">YJS4271</strain>
    </source>
</reference>
<dbReference type="OrthoDB" id="418595at2759"/>
<feature type="compositionally biased region" description="Basic and acidic residues" evidence="5">
    <location>
        <begin position="172"/>
        <end position="185"/>
    </location>
</feature>
<organism evidence="7">
    <name type="scientific">Cyberlindnera fabianii</name>
    <name type="common">Yeast</name>
    <name type="synonym">Hansenula fabianii</name>
    <dbReference type="NCBI Taxonomy" id="36022"/>
    <lineage>
        <taxon>Eukaryota</taxon>
        <taxon>Fungi</taxon>
        <taxon>Dikarya</taxon>
        <taxon>Ascomycota</taxon>
        <taxon>Saccharomycotina</taxon>
        <taxon>Saccharomycetes</taxon>
        <taxon>Phaffomycetales</taxon>
        <taxon>Phaffomycetaceae</taxon>
        <taxon>Cyberlindnera</taxon>
    </lineage>
</organism>
<evidence type="ECO:0000256" key="1">
    <source>
        <dbReference type="ARBA" id="ARBA00022723"/>
    </source>
</evidence>
<dbReference type="PROSITE" id="PS50016">
    <property type="entry name" value="ZF_PHD_2"/>
    <property type="match status" value="1"/>
</dbReference>
<evidence type="ECO:0000256" key="3">
    <source>
        <dbReference type="ARBA" id="ARBA00022833"/>
    </source>
</evidence>
<evidence type="ECO:0000313" key="7">
    <source>
        <dbReference type="EMBL" id="CDR45336.1"/>
    </source>
</evidence>